<reference evidence="2" key="5">
    <citation type="journal article" date="2002" name="Nature">
        <title>Analysis of the mouse transcriptome based on functional annotation of 60,770 full-length cDNAs.</title>
        <authorList>
            <consortium name="The FANTOM Consortium and the RIKEN Genome Exploration Research Group Phase I and II Team"/>
        </authorList>
    </citation>
    <scope>NUCLEOTIDE SEQUENCE</scope>
    <source>
        <strain evidence="2">C57BL/6J</strain>
        <tissue evidence="2">Stomach</tissue>
    </source>
</reference>
<protein>
    <submittedName>
        <fullName evidence="2">Uncharacterized protein</fullName>
    </submittedName>
</protein>
<dbReference type="EMBL" id="AK142429">
    <property type="protein sequence ID" value="BAE25061.1"/>
    <property type="molecule type" value="mRNA"/>
</dbReference>
<reference evidence="2" key="3">
    <citation type="journal article" date="2000" name="Genome Res.">
        <title>RIKEN integrated sequence analysis (RISA) system--384-format sequencing pipeline with 384 multicapillary sequencer.</title>
        <authorList>
            <person name="Shibata K."/>
            <person name="Itoh M."/>
            <person name="Aizawa K."/>
            <person name="Nagaoka S."/>
            <person name="Sasaki N."/>
            <person name="Carninci P."/>
            <person name="Konno H."/>
            <person name="Akiyama J."/>
            <person name="Nishi K."/>
            <person name="Kitsunai T."/>
            <person name="Tashiro H."/>
            <person name="Itoh M."/>
            <person name="Sumi N."/>
            <person name="Ishii Y."/>
            <person name="Nakamura S."/>
            <person name="Hazama M."/>
            <person name="Nishine T."/>
            <person name="Harada A."/>
            <person name="Yamamoto R."/>
            <person name="Matsumoto H."/>
            <person name="Sakaguchi S."/>
            <person name="Ikegami T."/>
            <person name="Kashiwagi K."/>
            <person name="Fujiwake S."/>
            <person name="Inoue K."/>
            <person name="Togawa Y."/>
            <person name="Izawa M."/>
            <person name="Ohara E."/>
            <person name="Watahiki M."/>
            <person name="Yoneda Y."/>
            <person name="Ishikawa T."/>
            <person name="Ozawa K."/>
            <person name="Tanaka T."/>
            <person name="Matsuura S."/>
            <person name="Kawai J."/>
            <person name="Okazaki Y."/>
            <person name="Muramatsu M."/>
            <person name="Inoue Y."/>
            <person name="Kira A."/>
            <person name="Hayashizaki Y."/>
        </authorList>
    </citation>
    <scope>NUCLEOTIDE SEQUENCE</scope>
    <source>
        <strain evidence="2">C57BL/6J</strain>
        <tissue evidence="2">Stomach</tissue>
    </source>
</reference>
<dbReference type="AGR" id="MGI:3642774"/>
<feature type="region of interest" description="Disordered" evidence="1">
    <location>
        <begin position="33"/>
        <end position="65"/>
    </location>
</feature>
<name>Q3UQI0_MOUSE</name>
<dbReference type="AlphaFoldDB" id="Q3UQI0"/>
<accession>Q3UQI0</accession>
<reference evidence="2" key="1">
    <citation type="journal article" date="1999" name="Methods Enzymol.">
        <title>High-efficiency full-length cDNA cloning.</title>
        <authorList>
            <person name="Carninci P."/>
            <person name="Hayashizaki Y."/>
        </authorList>
    </citation>
    <scope>NUCLEOTIDE SEQUENCE</scope>
    <source>
        <strain evidence="2">C57BL/6J</strain>
        <tissue evidence="2">Stomach</tissue>
    </source>
</reference>
<reference evidence="2" key="6">
    <citation type="submission" date="2004-03" db="EMBL/GenBank/DDBJ databases">
        <authorList>
            <person name="Arakawa T."/>
            <person name="Carninci P."/>
            <person name="Fukuda S."/>
            <person name="Hashizume W."/>
            <person name="Hayashida K."/>
            <person name="Hori F."/>
            <person name="Iida J."/>
            <person name="Imamura K."/>
            <person name="Imotani K."/>
            <person name="Itoh M."/>
            <person name="Kanagawa S."/>
            <person name="Kawai J."/>
            <person name="Kojima M."/>
            <person name="Konno H."/>
            <person name="Murata M."/>
            <person name="Nakamura M."/>
            <person name="Ninomiya N."/>
            <person name="Nishiyori H."/>
            <person name="Nomura K."/>
            <person name="Ohno M."/>
            <person name="Sakazume N."/>
            <person name="Sano H."/>
            <person name="Sasaki D."/>
            <person name="Shibata K."/>
            <person name="Shiraki T."/>
            <person name="Tagami M."/>
            <person name="Tagami Y."/>
            <person name="Waki K."/>
            <person name="Watahiki A."/>
            <person name="Muramatsu M."/>
            <person name="Hayashizaki Y."/>
        </authorList>
    </citation>
    <scope>NUCLEOTIDE SEQUENCE</scope>
    <source>
        <strain evidence="2">C57BL/6J</strain>
        <tissue evidence="2">Stomach</tissue>
    </source>
</reference>
<gene>
    <name evidence="3" type="primary">Gm10369</name>
</gene>
<dbReference type="MGI" id="MGI:3642774">
    <property type="gene designation" value="Gm10369"/>
</dbReference>
<reference evidence="2" key="4">
    <citation type="journal article" date="2001" name="Nature">
        <title>Functional annotation of a full-length mouse cDNA collection.</title>
        <authorList>
            <consortium name="The RIKEN Genome Exploration Research Group Phase II Team and the FANTOM Consortium"/>
        </authorList>
    </citation>
    <scope>NUCLEOTIDE SEQUENCE</scope>
    <source>
        <strain evidence="2">C57BL/6J</strain>
        <tissue evidence="2">Stomach</tissue>
    </source>
</reference>
<sequence length="159" mass="17593">MLQEAGPLHACSYGCGLRSSYIPPWVRKLLSSSSRKLPGSSSTHSLITPSEEQQQQQPLQQNNLTTTCLPARLSTSPTRDHLQTCVLARRDTCHSIYGLPCSVSLGFPPDQRQRHCSGTQSLDQRTQERCTAREPREQVPPVFPRPALLNLSNAAAFLI</sequence>
<proteinExistence type="evidence at transcript level"/>
<reference evidence="2" key="2">
    <citation type="journal article" date="2000" name="Genome Res.">
        <title>Normalization and subtraction of cap-trapper-selected cDNAs to prepare full-length cDNA libraries for rapid discovery of new genes.</title>
        <authorList>
            <person name="Carninci P."/>
            <person name="Shibata Y."/>
            <person name="Hayatsu N."/>
            <person name="Sugahara Y."/>
            <person name="Shibata K."/>
            <person name="Itoh M."/>
            <person name="Konno H."/>
            <person name="Okazaki Y."/>
            <person name="Muramatsu M."/>
            <person name="Hayashizaki Y."/>
        </authorList>
    </citation>
    <scope>NUCLEOTIDE SEQUENCE</scope>
    <source>
        <strain evidence="2">C57BL/6J</strain>
        <tissue evidence="2">Stomach</tissue>
    </source>
</reference>
<organism evidence="2">
    <name type="scientific">Mus musculus</name>
    <name type="common">Mouse</name>
    <dbReference type="NCBI Taxonomy" id="10090"/>
    <lineage>
        <taxon>Eukaryota</taxon>
        <taxon>Metazoa</taxon>
        <taxon>Chordata</taxon>
        <taxon>Craniata</taxon>
        <taxon>Vertebrata</taxon>
        <taxon>Euteleostomi</taxon>
        <taxon>Mammalia</taxon>
        <taxon>Eutheria</taxon>
        <taxon>Euarchontoglires</taxon>
        <taxon>Glires</taxon>
        <taxon>Rodentia</taxon>
        <taxon>Myomorpha</taxon>
        <taxon>Muroidea</taxon>
        <taxon>Muridae</taxon>
        <taxon>Murinae</taxon>
        <taxon>Mus</taxon>
        <taxon>Mus</taxon>
    </lineage>
</organism>
<reference evidence="2" key="7">
    <citation type="journal article" date="2005" name="Science">
        <title>The Transcriptional Landscape of the Mammalian Genome.</title>
        <authorList>
            <consortium name="The FANTOM Consortium"/>
            <consortium name="Riken Genome Exploration Research Group and Genome Science Group (Genome Network Project Core Group)"/>
        </authorList>
    </citation>
    <scope>NUCLEOTIDE SEQUENCE</scope>
    <source>
        <strain evidence="2">C57BL/6J</strain>
        <tissue evidence="2">Stomach</tissue>
    </source>
</reference>
<evidence type="ECO:0000256" key="1">
    <source>
        <dbReference type="SAM" id="MobiDB-lite"/>
    </source>
</evidence>
<evidence type="ECO:0000313" key="3">
    <source>
        <dbReference type="MGI" id="MGI:3642774"/>
    </source>
</evidence>
<reference evidence="2" key="8">
    <citation type="journal article" date="2005" name="Science">
        <title>Antisense Transcription in the Mammalian Transcriptome.</title>
        <authorList>
            <consortium name="RIKEN Genome Exploration Research Group and Genome Science Group (Genome Network Project Core Group) and the FANTOM Consortium"/>
        </authorList>
    </citation>
    <scope>NUCLEOTIDE SEQUENCE</scope>
    <source>
        <strain evidence="2">C57BL/6J</strain>
        <tissue evidence="2">Stomach</tissue>
    </source>
</reference>
<evidence type="ECO:0000313" key="2">
    <source>
        <dbReference type="EMBL" id="BAE25061.1"/>
    </source>
</evidence>